<evidence type="ECO:0000256" key="2">
    <source>
        <dbReference type="ARBA" id="ARBA00007886"/>
    </source>
</evidence>
<evidence type="ECO:0000259" key="10">
    <source>
        <dbReference type="Pfam" id="PF25198"/>
    </source>
</evidence>
<name>A0A1I3SW96_9BACL</name>
<evidence type="ECO:0000256" key="1">
    <source>
        <dbReference type="ARBA" id="ARBA00004635"/>
    </source>
</evidence>
<evidence type="ECO:0000313" key="12">
    <source>
        <dbReference type="Proteomes" id="UP000199545"/>
    </source>
</evidence>
<evidence type="ECO:0000256" key="3">
    <source>
        <dbReference type="ARBA" id="ARBA00022544"/>
    </source>
</evidence>
<evidence type="ECO:0000259" key="9">
    <source>
        <dbReference type="Pfam" id="PF05504"/>
    </source>
</evidence>
<keyword evidence="12" id="KW-1185">Reference proteome</keyword>
<comment type="subcellular location">
    <subcellularLocation>
        <location evidence="1">Membrane</location>
        <topology evidence="1">Lipid-anchor</topology>
    </subcellularLocation>
</comment>
<dbReference type="EMBL" id="FORR01000014">
    <property type="protein sequence ID" value="SFJ61831.1"/>
    <property type="molecule type" value="Genomic_DNA"/>
</dbReference>
<dbReference type="AlphaFoldDB" id="A0A1I3SW96"/>
<keyword evidence="5 8" id="KW-0472">Membrane</keyword>
<evidence type="ECO:0000256" key="4">
    <source>
        <dbReference type="ARBA" id="ARBA00022729"/>
    </source>
</evidence>
<dbReference type="PROSITE" id="PS51257">
    <property type="entry name" value="PROKAR_LIPOPROTEIN"/>
    <property type="match status" value="1"/>
</dbReference>
<keyword evidence="8" id="KW-0812">Transmembrane</keyword>
<dbReference type="Pfam" id="PF05504">
    <property type="entry name" value="Spore_GerAC"/>
    <property type="match status" value="1"/>
</dbReference>
<dbReference type="GO" id="GO:0009847">
    <property type="term" value="P:spore germination"/>
    <property type="evidence" value="ECO:0007669"/>
    <property type="project" value="InterPro"/>
</dbReference>
<reference evidence="11 12" key="1">
    <citation type="submission" date="2016-10" db="EMBL/GenBank/DDBJ databases">
        <authorList>
            <person name="de Groot N.N."/>
        </authorList>
    </citation>
    <scope>NUCLEOTIDE SEQUENCE [LARGE SCALE GENOMIC DNA]</scope>
    <source>
        <strain evidence="11 12">DSM 44778</strain>
    </source>
</reference>
<dbReference type="GO" id="GO:0016020">
    <property type="term" value="C:membrane"/>
    <property type="evidence" value="ECO:0007669"/>
    <property type="project" value="UniProtKB-SubCell"/>
</dbReference>
<evidence type="ECO:0000256" key="6">
    <source>
        <dbReference type="ARBA" id="ARBA00023139"/>
    </source>
</evidence>
<dbReference type="InterPro" id="IPR057336">
    <property type="entry name" value="GerAC_N"/>
</dbReference>
<dbReference type="InterPro" id="IPR008844">
    <property type="entry name" value="Spore_GerAC-like"/>
</dbReference>
<evidence type="ECO:0000256" key="5">
    <source>
        <dbReference type="ARBA" id="ARBA00023136"/>
    </source>
</evidence>
<dbReference type="Proteomes" id="UP000199545">
    <property type="component" value="Unassembled WGS sequence"/>
</dbReference>
<feature type="domain" description="Spore germination protein N-terminal" evidence="10">
    <location>
        <begin position="25"/>
        <end position="202"/>
    </location>
</feature>
<dbReference type="STRING" id="46223.SAMN05421852_11439"/>
<proteinExistence type="inferred from homology"/>
<evidence type="ECO:0000256" key="7">
    <source>
        <dbReference type="ARBA" id="ARBA00023288"/>
    </source>
</evidence>
<sequence length="376" mass="42706">MRHLYLLRSLVWILMFSLLITGCWDRREIEERMSVTSLAIDPDKKGYEVTAIVPIPTKIIGGGGGGGGGGEGSAVEVFSSSGGNLGYVINMLNEKTTESIYLGNTQIVLIGEGQAKRGIGPFIDFLRRNPEVRRQLWPVVIKGKAKDAVKVQTNLEQVPTNYIKDLLETGVEGEEIPNFYLGKLFVELSSPARQAPIVNYIRAEKDKYEWLGVAIFKKDKMVGTLEDKAELSVLLHLREQKKGRIITTTCPDRKEEIVFMPHDVKRTITVTDQPQVRANIEIRGEIIEKGCALGFDQKKAFNAIEKQLEAAYEKKAKHLMDRAQKEWKLDIFHFGDWVRAFRPELWKRIDWHHTFPSIPIQVNYKVMVKQIGIESQ</sequence>
<accession>A0A1I3SW96</accession>
<dbReference type="PANTHER" id="PTHR35789:SF1">
    <property type="entry name" value="SPORE GERMINATION PROTEIN B3"/>
    <property type="match status" value="1"/>
</dbReference>
<organism evidence="11 12">
    <name type="scientific">Thermoflavimicrobium dichotomicum</name>
    <dbReference type="NCBI Taxonomy" id="46223"/>
    <lineage>
        <taxon>Bacteria</taxon>
        <taxon>Bacillati</taxon>
        <taxon>Bacillota</taxon>
        <taxon>Bacilli</taxon>
        <taxon>Bacillales</taxon>
        <taxon>Thermoactinomycetaceae</taxon>
        <taxon>Thermoflavimicrobium</taxon>
    </lineage>
</organism>
<gene>
    <name evidence="11" type="ORF">SAMN05421852_11439</name>
</gene>
<feature type="domain" description="Spore germination GerAC-like C-terminal" evidence="9">
    <location>
        <begin position="212"/>
        <end position="372"/>
    </location>
</feature>
<keyword evidence="7" id="KW-0449">Lipoprotein</keyword>
<feature type="transmembrane region" description="Helical" evidence="8">
    <location>
        <begin position="6"/>
        <end position="24"/>
    </location>
</feature>
<dbReference type="Gene3D" id="3.30.300.210">
    <property type="entry name" value="Nutrient germinant receptor protein C, domain 3"/>
    <property type="match status" value="1"/>
</dbReference>
<dbReference type="RefSeq" id="WP_175482471.1">
    <property type="nucleotide sequence ID" value="NZ_FORR01000014.1"/>
</dbReference>
<keyword evidence="6" id="KW-0564">Palmitate</keyword>
<dbReference type="InterPro" id="IPR038501">
    <property type="entry name" value="Spore_GerAC_C_sf"/>
</dbReference>
<evidence type="ECO:0000313" key="11">
    <source>
        <dbReference type="EMBL" id="SFJ61831.1"/>
    </source>
</evidence>
<comment type="similarity">
    <text evidence="2">Belongs to the GerABKC lipoprotein family.</text>
</comment>
<keyword evidence="8" id="KW-1133">Transmembrane helix</keyword>
<dbReference type="Pfam" id="PF25198">
    <property type="entry name" value="Spore_GerAC_N"/>
    <property type="match status" value="1"/>
</dbReference>
<dbReference type="PANTHER" id="PTHR35789">
    <property type="entry name" value="SPORE GERMINATION PROTEIN B3"/>
    <property type="match status" value="1"/>
</dbReference>
<dbReference type="InterPro" id="IPR046953">
    <property type="entry name" value="Spore_GerAC-like_C"/>
</dbReference>
<protein>
    <submittedName>
        <fullName evidence="11">Germination protein, Ger(X)C family</fullName>
    </submittedName>
</protein>
<dbReference type="NCBIfam" id="TIGR02887">
    <property type="entry name" value="spore_ger_x_C"/>
    <property type="match status" value="1"/>
</dbReference>
<evidence type="ECO:0000256" key="8">
    <source>
        <dbReference type="SAM" id="Phobius"/>
    </source>
</evidence>
<keyword evidence="4" id="KW-0732">Signal</keyword>
<keyword evidence="3" id="KW-0309">Germination</keyword>